<keyword evidence="1" id="KW-1133">Transmembrane helix</keyword>
<dbReference type="AlphaFoldDB" id="A0A644ZNX0"/>
<evidence type="ECO:0000256" key="1">
    <source>
        <dbReference type="SAM" id="Phobius"/>
    </source>
</evidence>
<protein>
    <submittedName>
        <fullName evidence="2">Uncharacterized protein</fullName>
    </submittedName>
</protein>
<dbReference type="EMBL" id="VSSQ01009735">
    <property type="protein sequence ID" value="MPM42446.1"/>
    <property type="molecule type" value="Genomic_DNA"/>
</dbReference>
<comment type="caution">
    <text evidence="2">The sequence shown here is derived from an EMBL/GenBank/DDBJ whole genome shotgun (WGS) entry which is preliminary data.</text>
</comment>
<accession>A0A644ZNX0</accession>
<organism evidence="2">
    <name type="scientific">bioreactor metagenome</name>
    <dbReference type="NCBI Taxonomy" id="1076179"/>
    <lineage>
        <taxon>unclassified sequences</taxon>
        <taxon>metagenomes</taxon>
        <taxon>ecological metagenomes</taxon>
    </lineage>
</organism>
<keyword evidence="1" id="KW-0472">Membrane</keyword>
<evidence type="ECO:0000313" key="2">
    <source>
        <dbReference type="EMBL" id="MPM42446.1"/>
    </source>
</evidence>
<proteinExistence type="predicted"/>
<keyword evidence="1" id="KW-0812">Transmembrane</keyword>
<sequence length="143" mass="16665">MPYQYIIHNRIKQSKSFLKIIIKLVPIFSKSSALALRILFCPFTIIQKPIGIANNLNFCPATITAPFFIADCFSRIIRALYIYIEETQFFREAHARIIFCCSSQFMSVCFFATYIFFTFFMQLQPLSDESPHTNCETEIHSFS</sequence>
<name>A0A644ZNX0_9ZZZZ</name>
<feature type="transmembrane region" description="Helical" evidence="1">
    <location>
        <begin position="96"/>
        <end position="121"/>
    </location>
</feature>
<gene>
    <name evidence="2" type="ORF">SDC9_89111</name>
</gene>
<reference evidence="2" key="1">
    <citation type="submission" date="2019-08" db="EMBL/GenBank/DDBJ databases">
        <authorList>
            <person name="Kucharzyk K."/>
            <person name="Murdoch R.W."/>
            <person name="Higgins S."/>
            <person name="Loffler F."/>
        </authorList>
    </citation>
    <scope>NUCLEOTIDE SEQUENCE</scope>
</reference>